<feature type="non-terminal residue" evidence="1">
    <location>
        <position position="1"/>
    </location>
</feature>
<gene>
    <name evidence="1" type="ORF">AVDCRST_MAG06-2039</name>
</gene>
<sequence>AWPRSGLVRWSSLCRSREADEIGRQFQFQPICGFECLGCPAL</sequence>
<organism evidence="1">
    <name type="scientific">uncultured Nocardioides sp</name>
    <dbReference type="NCBI Taxonomy" id="198441"/>
    <lineage>
        <taxon>Bacteria</taxon>
        <taxon>Bacillati</taxon>
        <taxon>Actinomycetota</taxon>
        <taxon>Actinomycetes</taxon>
        <taxon>Propionibacteriales</taxon>
        <taxon>Nocardioidaceae</taxon>
        <taxon>Nocardioides</taxon>
        <taxon>environmental samples</taxon>
    </lineage>
</organism>
<dbReference type="AlphaFoldDB" id="A0A6J4NVD4"/>
<dbReference type="EMBL" id="CADCUP010000137">
    <property type="protein sequence ID" value="CAA9398559.1"/>
    <property type="molecule type" value="Genomic_DNA"/>
</dbReference>
<evidence type="ECO:0000313" key="1">
    <source>
        <dbReference type="EMBL" id="CAA9398559.1"/>
    </source>
</evidence>
<protein>
    <submittedName>
        <fullName evidence="1">Uncharacterized protein</fullName>
    </submittedName>
</protein>
<name>A0A6J4NVD4_9ACTN</name>
<proteinExistence type="predicted"/>
<accession>A0A6J4NVD4</accession>
<feature type="non-terminal residue" evidence="1">
    <location>
        <position position="42"/>
    </location>
</feature>
<reference evidence="1" key="1">
    <citation type="submission" date="2020-02" db="EMBL/GenBank/DDBJ databases">
        <authorList>
            <person name="Meier V. D."/>
        </authorList>
    </citation>
    <scope>NUCLEOTIDE SEQUENCE</scope>
    <source>
        <strain evidence="1">AVDCRST_MAG06</strain>
    </source>
</reference>